<organism evidence="3 4">
    <name type="scientific">Prosthecobacter dejongeii</name>
    <dbReference type="NCBI Taxonomy" id="48465"/>
    <lineage>
        <taxon>Bacteria</taxon>
        <taxon>Pseudomonadati</taxon>
        <taxon>Verrucomicrobiota</taxon>
        <taxon>Verrucomicrobiia</taxon>
        <taxon>Verrucomicrobiales</taxon>
        <taxon>Verrucomicrobiaceae</taxon>
        <taxon>Prosthecobacter</taxon>
    </lineage>
</organism>
<keyword evidence="4" id="KW-1185">Reference proteome</keyword>
<dbReference type="EMBL" id="JACHIF010000003">
    <property type="protein sequence ID" value="MBB5037506.1"/>
    <property type="molecule type" value="Genomic_DNA"/>
</dbReference>
<proteinExistence type="predicted"/>
<protein>
    <submittedName>
        <fullName evidence="3">Uncharacterized protein</fullName>
    </submittedName>
</protein>
<keyword evidence="2" id="KW-0732">Signal</keyword>
<dbReference type="AlphaFoldDB" id="A0A7W8DQ15"/>
<evidence type="ECO:0000256" key="2">
    <source>
        <dbReference type="SAM" id="SignalP"/>
    </source>
</evidence>
<feature type="region of interest" description="Disordered" evidence="1">
    <location>
        <begin position="380"/>
        <end position="401"/>
    </location>
</feature>
<dbReference type="Proteomes" id="UP000534294">
    <property type="component" value="Unassembled WGS sequence"/>
</dbReference>
<evidence type="ECO:0000313" key="4">
    <source>
        <dbReference type="Proteomes" id="UP000534294"/>
    </source>
</evidence>
<evidence type="ECO:0000313" key="3">
    <source>
        <dbReference type="EMBL" id="MBB5037506.1"/>
    </source>
</evidence>
<name>A0A7W8DQ15_9BACT</name>
<reference evidence="3 4" key="1">
    <citation type="submission" date="2020-08" db="EMBL/GenBank/DDBJ databases">
        <title>Genomic Encyclopedia of Type Strains, Phase IV (KMG-IV): sequencing the most valuable type-strain genomes for metagenomic binning, comparative biology and taxonomic classification.</title>
        <authorList>
            <person name="Goeker M."/>
        </authorList>
    </citation>
    <scope>NUCLEOTIDE SEQUENCE [LARGE SCALE GENOMIC DNA]</scope>
    <source>
        <strain evidence="3 4">DSM 12251</strain>
    </source>
</reference>
<evidence type="ECO:0000256" key="1">
    <source>
        <dbReference type="SAM" id="MobiDB-lite"/>
    </source>
</evidence>
<feature type="signal peptide" evidence="2">
    <location>
        <begin position="1"/>
        <end position="25"/>
    </location>
</feature>
<feature type="chain" id="PRO_5030903397" evidence="2">
    <location>
        <begin position="26"/>
        <end position="734"/>
    </location>
</feature>
<sequence length="734" mass="82054">MKRAALPASLWALLAGMLFSLNARAEEHIRYQDEGGELIQIYQKEPRQNLYVWQPKQGEREIVHDFSQEYGGAPGEFYREGDQFAALTGDPPGGITYHLFTRDAEGWKEVIRTYLPGFSYSRAVKIKALRKLQTKGRDGQKQLFMVTDIPLNPGQFEGLSRLLLMNGQPYQWQVGGGPLGDQSLEKILADHEARLKAAVPPKPPLGPNKQQDRLLYQNADGELHHQFNLGTGYNLYVWQPKQGKREIVRDFSPDSGTAPGGFYREGDEIGGWTGDAIGSITYRLFTRTATGWKETATSPLGGSGGLWDMKMTGTRTLAVEDSQGNPWELVITDLPLDPDSDHLLEKLALLNGQPFKPKGLGNGRAIWDQPLEKILADHAARKAATAPPPRHPQPNKQESRVIYQDDTGELRTLYNGGTQFSAIVWYPKEGPSELVHDFSAELGASPDAFYRQGDEFAGYTGSPEGSLTYHLFTRKNGHWEEVIRSPMGSINAFKVLKWISIRKILAYDYPGKRLDFVVTDIPLTPLFPESKARLILCNGQPYHPQGTEIGAAIWDEPLEKILADEHARRAAAAPPKSSAGPNQQVQKVLYHDDDGELHHLENLHTGFSLLMWQPRGGKRELVRDLSSGYEALHGPAFHEVHEEGDRIASLTQNLHGGLTYRLFTRDHGLWGETLHAHLGSRIPLQGLQMTGLRKILLPGEPAREWVVTDEPLHPEAEIQTEKRLTLNGQPFQPH</sequence>
<dbReference type="RefSeq" id="WP_184207483.1">
    <property type="nucleotide sequence ID" value="NZ_JACHIF010000003.1"/>
</dbReference>
<comment type="caution">
    <text evidence="3">The sequence shown here is derived from an EMBL/GenBank/DDBJ whole genome shotgun (WGS) entry which is preliminary data.</text>
</comment>
<gene>
    <name evidence="3" type="ORF">HNQ64_001755</name>
</gene>
<accession>A0A7W8DQ15</accession>